<evidence type="ECO:0000313" key="5">
    <source>
        <dbReference type="Proteomes" id="UP000177097"/>
    </source>
</evidence>
<dbReference type="SUPFAM" id="SSF117074">
    <property type="entry name" value="Hypothetical protein PA1324"/>
    <property type="match status" value="1"/>
</dbReference>
<keyword evidence="2" id="KW-1133">Transmembrane helix</keyword>
<dbReference type="InterPro" id="IPR013783">
    <property type="entry name" value="Ig-like_fold"/>
</dbReference>
<evidence type="ECO:0000256" key="1">
    <source>
        <dbReference type="ARBA" id="ARBA00022729"/>
    </source>
</evidence>
<gene>
    <name evidence="4" type="ORF">A3C17_04560</name>
</gene>
<dbReference type="Gene3D" id="2.60.40.1120">
    <property type="entry name" value="Carboxypeptidase-like, regulatory domain"/>
    <property type="match status" value="2"/>
</dbReference>
<dbReference type="Gene3D" id="2.60.40.1220">
    <property type="match status" value="2"/>
</dbReference>
<dbReference type="EMBL" id="MGDX01000002">
    <property type="protein sequence ID" value="OGL72028.1"/>
    <property type="molecule type" value="Genomic_DNA"/>
</dbReference>
<reference evidence="4 5" key="1">
    <citation type="journal article" date="2016" name="Nat. Commun.">
        <title>Thousands of microbial genomes shed light on interconnected biogeochemical processes in an aquifer system.</title>
        <authorList>
            <person name="Anantharaman K."/>
            <person name="Brown C.T."/>
            <person name="Hug L.A."/>
            <person name="Sharon I."/>
            <person name="Castelle C.J."/>
            <person name="Probst A.J."/>
            <person name="Thomas B.C."/>
            <person name="Singh A."/>
            <person name="Wilkins M.J."/>
            <person name="Karaoz U."/>
            <person name="Brodie E.L."/>
            <person name="Williams K.H."/>
            <person name="Hubbard S.S."/>
            <person name="Banfield J.F."/>
        </authorList>
    </citation>
    <scope>NUCLEOTIDE SEQUENCE [LARGE SCALE GENOMIC DNA]</scope>
</reference>
<keyword evidence="2" id="KW-0472">Membrane</keyword>
<evidence type="ECO:0000313" key="4">
    <source>
        <dbReference type="EMBL" id="OGL72028.1"/>
    </source>
</evidence>
<evidence type="ECO:0000259" key="3">
    <source>
        <dbReference type="Pfam" id="PF13205"/>
    </source>
</evidence>
<dbReference type="Gene3D" id="2.60.40.10">
    <property type="entry name" value="Immunoglobulins"/>
    <property type="match status" value="1"/>
</dbReference>
<dbReference type="InterPro" id="IPR032812">
    <property type="entry name" value="SbsA_Ig"/>
</dbReference>
<feature type="domain" description="SbsA Ig-like" evidence="3">
    <location>
        <begin position="311"/>
        <end position="423"/>
    </location>
</feature>
<evidence type="ECO:0000256" key="2">
    <source>
        <dbReference type="SAM" id="Phobius"/>
    </source>
</evidence>
<keyword evidence="2" id="KW-0812">Transmembrane</keyword>
<organism evidence="4 5">
    <name type="scientific">Candidatus Uhrbacteria bacterium RIFCSPHIGHO2_02_FULL_53_13</name>
    <dbReference type="NCBI Taxonomy" id="1802389"/>
    <lineage>
        <taxon>Bacteria</taxon>
        <taxon>Candidatus Uhriibacteriota</taxon>
    </lineage>
</organism>
<dbReference type="InterPro" id="IPR014755">
    <property type="entry name" value="Cu-Rt/internalin_Ig-like"/>
</dbReference>
<proteinExistence type="predicted"/>
<keyword evidence="1" id="KW-0732">Signal</keyword>
<dbReference type="Proteomes" id="UP000177097">
    <property type="component" value="Unassembled WGS sequence"/>
</dbReference>
<feature type="transmembrane region" description="Helical" evidence="2">
    <location>
        <begin position="20"/>
        <end position="43"/>
    </location>
</feature>
<accession>A0A1F7U2J6</accession>
<sequence length="1916" mass="194407">MRNILFDSTSRGTLVSHAGWHSVGVWAGLATLVLLGVLSFAMVSRAGIPAFSGGGPPNGQSFVPIEALVDITANEALTVGTVNTTNVTLYTCTGATDAVTCATPDTSTNKCTAVALSNSDRTITCTTGSLVPSTTYKFTIGTGVQTASTSQGAAAATVRIFRTGSIDFGTNTTPPRIESVTPSGTSMPTNLSSLIATFAEGPSGNMLADGTANAINNPANFRLQTINTSTGVFSGTDLCQGGAIDSCNLAFSGRALTVTGITFAAGARYDACIVSGVRNTAGIGLSGDYCWTFGMGASTDSTVPALRTEGTTVPANGDVDISIYTPTVRVYFTETMNTSTVNTNTVRLYADADTSSTLNGAETVIAGTLVESTDGGIGAIVQLPTALTANTRYCFSVVGGGTGVKDIAGNAMTATVQNKCFTTIAAESALPAPALDYVDADNYNLTARFNQPMQTSSAQTIANYALECPTGVPVSLTGKTATYFPDRQEVEIQGLGLSTGASCQLTVTGVKNLAAVNISTSGGDNVEAFTVLDSATTGGFLGGGGMGQDFMSGTNMGTFWENPEFCEPQTRLAGATSSVFCEFPAPAAMASGSTITLTWPTGFSVGSVIAKANSWSNVDINGPAANAPTIASVAVNGTARTVALTTGTAAIASGDRVHFELSGLTLPATATTSNRVTIVVKDNTGVKIGQTITASPFDLNQGGDRSISGSVFKDTDGDGVKDAGEGLNTITVFCDQMGGFFEGTSAGGWVGHQETTTNSEGVWTIGSLSNGQYGCGMPPNPTGFANLMAGNQWRDVKVDGANVSGVNFKFTDLDAAGSGAQTLSVTVDGTAGLATKQIDVFCSAGASDFQFSAPVMKTVTLNGSGDGTTTLKLLGGKNYDCGVGPHMDFSNFTSGPPPVPEFSFLPPPFQRVAVPTASAPSAITFSLTSADNTISVAVCDGGTNDASTCGTATKGTGISNAYVNANPLGCFNTDGSFKDCRGGYAQTNSNGVASVKVTPGAYRVEVFMPGMPPAEAEVTVLTDGTVTQKGTTVTTVFLSVAKSSTTIAGTVKDESGNGISYAHVSAEKVATSGTCTTFTPQGAFRDTPTNSNGVYTLYVGAGTWNIRAFSSAYGEVGCTTVVMASTSLSSQDIQATAGNFNTISGTAPEGVFVNAFGSSGGNSVMATGGTYTMKVKAGTYTVDCFGHGKGPCGRSENVNASSGNATVNFGTTLTVGTVTVTITGISDAFVDLRDSSGLGAGTGVANSGVYSLSVPAGTYTLRGGSPKYGDICTAQTVTVTANVTTAVTCTPPANLRTVSGRITDGTSNVAGATILFTDDSGASFKVTSTGQGGSNNNLSATNVPDGTYTVKAQKNGYDSASTTATVSGGDLTLSSSIALTQATGTNGETVTIPTQVGGSAYLGDGRVVATTGSGTSLKSIIADIDETTGEADLDLTNGTWTVKAIGQNGKVSSTSTVVVTNGAVVGSTPTLGMDTAITGFTAATDSATLSPKSGVKANFPNVATGFEVNIPSSVLSTSDSSTGKVEVKKDPTVIDIINNADPNTAAVGSSGYEITPKDSNGNALGADSTPGATITVPYDDSDVVSAGVSENSLVFTVIDANGQPEAFSTVCDAILNLCTVSMEHFSSGGLIGTTLATTSTGTVTVTSGGGGAGGVSVPATTVTANTPGGVAASIFGGANTVLSWSKSGNATDVDLYVSYDDGVTYTQIASHQGVNNNYVWATPNVKAAKAKIRVDVRNGGEVLDTDESGVFAIVVDGAKEEVTVDSVQSVDATASVLVDVTLANGAASTLKAGSLFRGVELSGVYYVDANGTRRVFPDEGTYFSYYDNFDSVVMVQDDQLRKLALGKRMRMNSGALIKIQSDPKVYEVQSDGTIRHVPNETTAASKYGANWAKLVRDVSVVFFFDYNIGTALASVE</sequence>
<dbReference type="GO" id="GO:0030246">
    <property type="term" value="F:carbohydrate binding"/>
    <property type="evidence" value="ECO:0007669"/>
    <property type="project" value="InterPro"/>
</dbReference>
<dbReference type="STRING" id="1802389.A3C17_04560"/>
<comment type="caution">
    <text evidence="4">The sequence shown here is derived from an EMBL/GenBank/DDBJ whole genome shotgun (WGS) entry which is preliminary data.</text>
</comment>
<name>A0A1F7U2J6_9BACT</name>
<dbReference type="Pfam" id="PF13205">
    <property type="entry name" value="Big_5"/>
    <property type="match status" value="1"/>
</dbReference>
<dbReference type="InterPro" id="IPR013784">
    <property type="entry name" value="Carb-bd-like_fold"/>
</dbReference>
<protein>
    <recommendedName>
        <fullName evidence="3">SbsA Ig-like domain-containing protein</fullName>
    </recommendedName>
</protein>
<dbReference type="SUPFAM" id="SSF49452">
    <property type="entry name" value="Starch-binding domain-like"/>
    <property type="match status" value="2"/>
</dbReference>